<dbReference type="STRING" id="1257025.LEP1GSC203_2023"/>
<accession>N1VT99</accession>
<reference evidence="1" key="1">
    <citation type="submission" date="2013-03" db="EMBL/GenBank/DDBJ databases">
        <authorList>
            <person name="Harkins D.M."/>
            <person name="Durkin A.S."/>
            <person name="Brinkac L.M."/>
            <person name="Haft D.H."/>
            <person name="Selengut J.D."/>
            <person name="Sanka R."/>
            <person name="DePew J."/>
            <person name="Purushe J."/>
            <person name="Hartskeerl R.A."/>
            <person name="Ahmed A."/>
            <person name="van der Linden H."/>
            <person name="Goris M.G.A."/>
            <person name="Vinetz J.M."/>
            <person name="Sutton G.G."/>
            <person name="Nierman W.C."/>
            <person name="Fouts D.E."/>
        </authorList>
    </citation>
    <scope>NUCLEOTIDE SEQUENCE [LARGE SCALE GENOMIC DNA]</scope>
    <source>
        <strain evidence="1">LT 11-33</strain>
    </source>
</reference>
<comment type="caution">
    <text evidence="1">The sequence shown here is derived from an EMBL/GenBank/DDBJ whole genome shotgun (WGS) entry which is preliminary data.</text>
</comment>
<evidence type="ECO:0000313" key="1">
    <source>
        <dbReference type="EMBL" id="EMY61668.1"/>
    </source>
</evidence>
<dbReference type="Proteomes" id="UP000012371">
    <property type="component" value="Unassembled WGS sequence"/>
</dbReference>
<keyword evidence="2" id="KW-1185">Reference proteome</keyword>
<name>N1VT99_9LEPT</name>
<protein>
    <submittedName>
        <fullName evidence="1">Uncharacterized protein</fullName>
    </submittedName>
</protein>
<sequence>MEKNLRKWESVAFEKKRWTNCGKSIYLKQSFDIKREYLRCQR</sequence>
<gene>
    <name evidence="1" type="ORF">LEP1GSC203_2023</name>
</gene>
<dbReference type="EMBL" id="AOGW02000010">
    <property type="protein sequence ID" value="EMY61668.1"/>
    <property type="molecule type" value="Genomic_DNA"/>
</dbReference>
<evidence type="ECO:0000313" key="2">
    <source>
        <dbReference type="Proteomes" id="UP000012371"/>
    </source>
</evidence>
<dbReference type="AlphaFoldDB" id="N1VT99"/>
<organism evidence="1 2">
    <name type="scientific">Leptospira terpstrae serovar Hualin str. LT 11-33 = ATCC 700639</name>
    <dbReference type="NCBI Taxonomy" id="1257025"/>
    <lineage>
        <taxon>Bacteria</taxon>
        <taxon>Pseudomonadati</taxon>
        <taxon>Spirochaetota</taxon>
        <taxon>Spirochaetia</taxon>
        <taxon>Leptospirales</taxon>
        <taxon>Leptospiraceae</taxon>
        <taxon>Leptospira</taxon>
    </lineage>
</organism>
<proteinExistence type="predicted"/>